<keyword evidence="2" id="KW-0378">Hydrolase</keyword>
<dbReference type="HOGENOM" id="CLU_068979_8_3_1"/>
<evidence type="ECO:0000256" key="2">
    <source>
        <dbReference type="ARBA" id="ARBA00022801"/>
    </source>
</evidence>
<dbReference type="OrthoDB" id="167809at2759"/>
<dbReference type="InterPro" id="IPR036380">
    <property type="entry name" value="Isochorismatase-like_sf"/>
</dbReference>
<dbReference type="InterPro" id="IPR050272">
    <property type="entry name" value="Isochorismatase-like_hydrls"/>
</dbReference>
<dbReference type="InterPro" id="IPR000868">
    <property type="entry name" value="Isochorismatase-like_dom"/>
</dbReference>
<organism evidence="4 5">
    <name type="scientific">Baudoinia panamericana (strain UAMH 10762)</name>
    <name type="common">Angels' share fungus</name>
    <name type="synonym">Baudoinia compniacensis (strain UAMH 10762)</name>
    <dbReference type="NCBI Taxonomy" id="717646"/>
    <lineage>
        <taxon>Eukaryota</taxon>
        <taxon>Fungi</taxon>
        <taxon>Dikarya</taxon>
        <taxon>Ascomycota</taxon>
        <taxon>Pezizomycotina</taxon>
        <taxon>Dothideomycetes</taxon>
        <taxon>Dothideomycetidae</taxon>
        <taxon>Mycosphaerellales</taxon>
        <taxon>Teratosphaeriaceae</taxon>
        <taxon>Baudoinia</taxon>
    </lineage>
</organism>
<evidence type="ECO:0000313" key="5">
    <source>
        <dbReference type="Proteomes" id="UP000011761"/>
    </source>
</evidence>
<sequence>MATALLIIDMQNAFVGMMDAPLPKIQKLHRLFDSCSWPVILTQHGHTPEQLQPPIKNQLVLKLLRDQTPPIMVGSRAWELSPDIWKMVKDAPVVAKTSYDAFGTGELDHLLHASHVRRLVVTGVMTEYCCHTTAIRAFTKDYETWLISDACGTEDEEAHERALTEEQDLGNAVRYESASHCPCQS</sequence>
<dbReference type="Gene3D" id="3.40.50.850">
    <property type="entry name" value="Isochorismatase-like"/>
    <property type="match status" value="1"/>
</dbReference>
<dbReference type="Proteomes" id="UP000011761">
    <property type="component" value="Unassembled WGS sequence"/>
</dbReference>
<dbReference type="KEGG" id="bcom:BAUCODRAFT_199193"/>
<gene>
    <name evidence="4" type="ORF">BAUCODRAFT_199193</name>
</gene>
<comment type="similarity">
    <text evidence="1">Belongs to the isochorismatase family.</text>
</comment>
<dbReference type="SUPFAM" id="SSF52499">
    <property type="entry name" value="Isochorismatase-like hydrolases"/>
    <property type="match status" value="1"/>
</dbReference>
<evidence type="ECO:0000313" key="4">
    <source>
        <dbReference type="EMBL" id="EMD01149.1"/>
    </source>
</evidence>
<reference evidence="4 5" key="1">
    <citation type="journal article" date="2012" name="PLoS Pathog.">
        <title>Diverse lifestyles and strategies of plant pathogenesis encoded in the genomes of eighteen Dothideomycetes fungi.</title>
        <authorList>
            <person name="Ohm R.A."/>
            <person name="Feau N."/>
            <person name="Henrissat B."/>
            <person name="Schoch C.L."/>
            <person name="Horwitz B.A."/>
            <person name="Barry K.W."/>
            <person name="Condon B.J."/>
            <person name="Copeland A.C."/>
            <person name="Dhillon B."/>
            <person name="Glaser F."/>
            <person name="Hesse C.N."/>
            <person name="Kosti I."/>
            <person name="LaButti K."/>
            <person name="Lindquist E.A."/>
            <person name="Lucas S."/>
            <person name="Salamov A.A."/>
            <person name="Bradshaw R.E."/>
            <person name="Ciuffetti L."/>
            <person name="Hamelin R.C."/>
            <person name="Kema G.H.J."/>
            <person name="Lawrence C."/>
            <person name="Scott J.A."/>
            <person name="Spatafora J.W."/>
            <person name="Turgeon B.G."/>
            <person name="de Wit P.J.G.M."/>
            <person name="Zhong S."/>
            <person name="Goodwin S.B."/>
            <person name="Grigoriev I.V."/>
        </authorList>
    </citation>
    <scope>NUCLEOTIDE SEQUENCE [LARGE SCALE GENOMIC DNA]</scope>
    <source>
        <strain evidence="4 5">UAMH 10762</strain>
    </source>
</reference>
<dbReference type="eggNOG" id="ENOG502QQB1">
    <property type="taxonomic scope" value="Eukaryota"/>
</dbReference>
<keyword evidence="5" id="KW-1185">Reference proteome</keyword>
<dbReference type="AlphaFoldDB" id="M2NAA0"/>
<dbReference type="GO" id="GO:0016787">
    <property type="term" value="F:hydrolase activity"/>
    <property type="evidence" value="ECO:0007669"/>
    <property type="project" value="UniProtKB-KW"/>
</dbReference>
<name>M2NAA0_BAUPA</name>
<evidence type="ECO:0000256" key="1">
    <source>
        <dbReference type="ARBA" id="ARBA00006336"/>
    </source>
</evidence>
<dbReference type="CDD" id="cd00431">
    <property type="entry name" value="cysteine_hydrolases"/>
    <property type="match status" value="1"/>
</dbReference>
<protein>
    <recommendedName>
        <fullName evidence="3">Isochorismatase-like domain-containing protein</fullName>
    </recommendedName>
</protein>
<dbReference type="PANTHER" id="PTHR43540">
    <property type="entry name" value="PEROXYUREIDOACRYLATE/UREIDOACRYLATE AMIDOHYDROLASE-RELATED"/>
    <property type="match status" value="1"/>
</dbReference>
<accession>M2NAA0</accession>
<evidence type="ECO:0000259" key="3">
    <source>
        <dbReference type="Pfam" id="PF00857"/>
    </source>
</evidence>
<dbReference type="OMA" id="GVMTDCC"/>
<dbReference type="Pfam" id="PF00857">
    <property type="entry name" value="Isochorismatase"/>
    <property type="match status" value="1"/>
</dbReference>
<feature type="domain" description="Isochorismatase-like" evidence="3">
    <location>
        <begin position="3"/>
        <end position="172"/>
    </location>
</feature>
<dbReference type="EMBL" id="KB445550">
    <property type="protein sequence ID" value="EMD01149.1"/>
    <property type="molecule type" value="Genomic_DNA"/>
</dbReference>
<proteinExistence type="inferred from homology"/>
<dbReference type="GeneID" id="19109628"/>
<dbReference type="RefSeq" id="XP_007672333.1">
    <property type="nucleotide sequence ID" value="XM_007674143.1"/>
</dbReference>